<dbReference type="STRING" id="158607.A0A2P5HHD9"/>
<dbReference type="Proteomes" id="UP000094444">
    <property type="component" value="Unassembled WGS sequence"/>
</dbReference>
<comment type="subcellular location">
    <subcellularLocation>
        <location evidence="1">Nucleus</location>
    </subcellularLocation>
</comment>
<dbReference type="AlphaFoldDB" id="A0A2P5HHD9"/>
<dbReference type="GO" id="GO:0008270">
    <property type="term" value="F:zinc ion binding"/>
    <property type="evidence" value="ECO:0007669"/>
    <property type="project" value="UniProtKB-KW"/>
</dbReference>
<organism evidence="8 9">
    <name type="scientific">Diaporthe helianthi</name>
    <dbReference type="NCBI Taxonomy" id="158607"/>
    <lineage>
        <taxon>Eukaryota</taxon>
        <taxon>Fungi</taxon>
        <taxon>Dikarya</taxon>
        <taxon>Ascomycota</taxon>
        <taxon>Pezizomycotina</taxon>
        <taxon>Sordariomycetes</taxon>
        <taxon>Sordariomycetidae</taxon>
        <taxon>Diaporthales</taxon>
        <taxon>Diaporthaceae</taxon>
        <taxon>Diaporthe</taxon>
    </lineage>
</organism>
<keyword evidence="5" id="KW-0862">Zinc</keyword>
<evidence type="ECO:0000256" key="3">
    <source>
        <dbReference type="ARBA" id="ARBA00022737"/>
    </source>
</evidence>
<dbReference type="InParanoid" id="A0A2P5HHD9"/>
<evidence type="ECO:0000313" key="8">
    <source>
        <dbReference type="EMBL" id="POS69664.1"/>
    </source>
</evidence>
<evidence type="ECO:0000256" key="2">
    <source>
        <dbReference type="ARBA" id="ARBA00022723"/>
    </source>
</evidence>
<evidence type="ECO:0000256" key="7">
    <source>
        <dbReference type="SAM" id="MobiDB-lite"/>
    </source>
</evidence>
<feature type="region of interest" description="Disordered" evidence="7">
    <location>
        <begin position="57"/>
        <end position="101"/>
    </location>
</feature>
<sequence length="760" mass="83336">MTVQENTRARPARNPSKGVSIADVTHGGTLKSGHIRAATATAATAEGRDLATRHEKTLHVDQYSPPDRASQHTSRASTAGGRATPFVQSPGTTRTDEPSPLQSCLRVGTEADHQKNISTPSQATDDISEARAWCTLLGLDGFDHFPNDGFLHDGSLLTGSSSMVDEFPLAAMESFMPMQPPKSNEIQIQALDVNDELIFGRNYADIPTVTSPRLHRHSPPWFPNLPSIRPQVFSVRVSETTLSSLRSSLGGEERQRPTKAAVRLFLGTYFDVFNIHLPMFHAPSFDFDHQPRGLLLVLAAIGALYCLEHRSAALLYWAADTAAPLGGTPSHTRTSEQGTHSMTLGPADAGNMQGLAYFQTRLLLQYFGIFGGDKGHAERSLDMIGEVLTSTTERELTWIGTLYGAWIISDFASSTYGTSDPFILGHDGQLELPCSEALWQAQNEAEWNEARFSGSTHGSMPSITIREAFAQLFDNSEHESPSQTALGWSPFAVVCVMHILSTRFWHVSHGTLLAVTPTPGPTTPAARPSEQSTGTSSVVPKLFFTAVWRCHDFIRAYSNHVEHDSTLQRTKDASWQVANAAEILRVCYGRTVPALARLDFDTLLRGDDEDVRVAMAEHVRMPLERNAEFTLAATVAFEGLCGPLRHGAQQLYRKTGALTGSLEHLVSRWDSVLLLSKWIHVVCTAAALGVGMDEGESHLLQRISDMLQQEETALDESATLAARLLRYWAAFYDDTWVWGVSPRMAVVFRRLATAYQSGPG</sequence>
<protein>
    <submittedName>
        <fullName evidence="8">Uncharacterized protein</fullName>
    </submittedName>
</protein>
<evidence type="ECO:0000256" key="6">
    <source>
        <dbReference type="ARBA" id="ARBA00023242"/>
    </source>
</evidence>
<evidence type="ECO:0000256" key="1">
    <source>
        <dbReference type="ARBA" id="ARBA00004123"/>
    </source>
</evidence>
<dbReference type="GO" id="GO:0005634">
    <property type="term" value="C:nucleus"/>
    <property type="evidence" value="ECO:0007669"/>
    <property type="project" value="UniProtKB-SubCell"/>
</dbReference>
<keyword evidence="2" id="KW-0479">Metal-binding</keyword>
<dbReference type="GO" id="GO:0000978">
    <property type="term" value="F:RNA polymerase II cis-regulatory region sequence-specific DNA binding"/>
    <property type="evidence" value="ECO:0007669"/>
    <property type="project" value="InterPro"/>
</dbReference>
<keyword evidence="3" id="KW-0677">Repeat</keyword>
<evidence type="ECO:0000313" key="9">
    <source>
        <dbReference type="Proteomes" id="UP000094444"/>
    </source>
</evidence>
<keyword evidence="6" id="KW-0539">Nucleus</keyword>
<evidence type="ECO:0000256" key="5">
    <source>
        <dbReference type="ARBA" id="ARBA00022833"/>
    </source>
</evidence>
<accession>A0A2P5HHD9</accession>
<proteinExistence type="predicted"/>
<dbReference type="PANTHER" id="PTHR40626">
    <property type="entry name" value="MIP31509P"/>
    <property type="match status" value="1"/>
</dbReference>
<dbReference type="GO" id="GO:0000785">
    <property type="term" value="C:chromatin"/>
    <property type="evidence" value="ECO:0007669"/>
    <property type="project" value="TreeGrafter"/>
</dbReference>
<name>A0A2P5HHD9_DIAHE</name>
<comment type="caution">
    <text evidence="8">The sequence shown here is derived from an EMBL/GenBank/DDBJ whole genome shotgun (WGS) entry which is preliminary data.</text>
</comment>
<keyword evidence="9" id="KW-1185">Reference proteome</keyword>
<dbReference type="GO" id="GO:0000981">
    <property type="term" value="F:DNA-binding transcription factor activity, RNA polymerase II-specific"/>
    <property type="evidence" value="ECO:0007669"/>
    <property type="project" value="InterPro"/>
</dbReference>
<reference evidence="8" key="1">
    <citation type="submission" date="2017-09" db="EMBL/GenBank/DDBJ databases">
        <title>Polyketide synthases of a Diaporthe helianthi virulent isolate.</title>
        <authorList>
            <person name="Baroncelli R."/>
        </authorList>
    </citation>
    <scope>NUCLEOTIDE SEQUENCE [LARGE SCALE GENOMIC DNA]</scope>
    <source>
        <strain evidence="8">7/96</strain>
    </source>
</reference>
<dbReference type="OrthoDB" id="5237685at2759"/>
<dbReference type="PANTHER" id="PTHR40626:SF13">
    <property type="entry name" value="RESPIRATION FACTOR 2-RELATED"/>
    <property type="match status" value="1"/>
</dbReference>
<keyword evidence="4" id="KW-0863">Zinc-finger</keyword>
<gene>
    <name evidence="8" type="ORF">DHEL01_v211943</name>
</gene>
<evidence type="ECO:0000256" key="4">
    <source>
        <dbReference type="ARBA" id="ARBA00022771"/>
    </source>
</evidence>
<feature type="region of interest" description="Disordered" evidence="7">
    <location>
        <begin position="1"/>
        <end position="35"/>
    </location>
</feature>
<dbReference type="InterPro" id="IPR051059">
    <property type="entry name" value="VerF-like"/>
</dbReference>
<dbReference type="EMBL" id="MAVT02002088">
    <property type="protein sequence ID" value="POS69664.1"/>
    <property type="molecule type" value="Genomic_DNA"/>
</dbReference>